<reference evidence="1" key="2">
    <citation type="journal article" date="2015" name="Data Brief">
        <title>Shoot transcriptome of the giant reed, Arundo donax.</title>
        <authorList>
            <person name="Barrero R.A."/>
            <person name="Guerrero F.D."/>
            <person name="Moolhuijzen P."/>
            <person name="Goolsby J.A."/>
            <person name="Tidwell J."/>
            <person name="Bellgard S.E."/>
            <person name="Bellgard M.I."/>
        </authorList>
    </citation>
    <scope>NUCLEOTIDE SEQUENCE</scope>
    <source>
        <tissue evidence="1">Shoot tissue taken approximately 20 cm above the soil surface</tissue>
    </source>
</reference>
<proteinExistence type="predicted"/>
<organism evidence="1">
    <name type="scientific">Arundo donax</name>
    <name type="common">Giant reed</name>
    <name type="synonym">Donax arundinaceus</name>
    <dbReference type="NCBI Taxonomy" id="35708"/>
    <lineage>
        <taxon>Eukaryota</taxon>
        <taxon>Viridiplantae</taxon>
        <taxon>Streptophyta</taxon>
        <taxon>Embryophyta</taxon>
        <taxon>Tracheophyta</taxon>
        <taxon>Spermatophyta</taxon>
        <taxon>Magnoliopsida</taxon>
        <taxon>Liliopsida</taxon>
        <taxon>Poales</taxon>
        <taxon>Poaceae</taxon>
        <taxon>PACMAD clade</taxon>
        <taxon>Arundinoideae</taxon>
        <taxon>Arundineae</taxon>
        <taxon>Arundo</taxon>
    </lineage>
</organism>
<name>A0A0A9BWG5_ARUDO</name>
<sequence length="54" mass="6268">MEISSAAANPITCCNRYFFNKPLVYCSRISPAWRTKCKWWYRHTGLQVGALKEA</sequence>
<dbReference type="AlphaFoldDB" id="A0A0A9BWG5"/>
<protein>
    <submittedName>
        <fullName evidence="1">Uncharacterized protein</fullName>
    </submittedName>
</protein>
<dbReference type="EMBL" id="GBRH01230284">
    <property type="protein sequence ID" value="JAD67611.1"/>
    <property type="molecule type" value="Transcribed_RNA"/>
</dbReference>
<evidence type="ECO:0000313" key="1">
    <source>
        <dbReference type="EMBL" id="JAD67611.1"/>
    </source>
</evidence>
<accession>A0A0A9BWG5</accession>
<reference evidence="1" key="1">
    <citation type="submission" date="2014-09" db="EMBL/GenBank/DDBJ databases">
        <authorList>
            <person name="Magalhaes I.L.F."/>
            <person name="Oliveira U."/>
            <person name="Santos F.R."/>
            <person name="Vidigal T.H.D.A."/>
            <person name="Brescovit A.D."/>
            <person name="Santos A.J."/>
        </authorList>
    </citation>
    <scope>NUCLEOTIDE SEQUENCE</scope>
    <source>
        <tissue evidence="1">Shoot tissue taken approximately 20 cm above the soil surface</tissue>
    </source>
</reference>